<dbReference type="EMBL" id="PYJH01000002">
    <property type="protein sequence ID" value="PUE96612.1"/>
    <property type="molecule type" value="Genomic_DNA"/>
</dbReference>
<accession>A0AA44Z4G5</accession>
<evidence type="ECO:0000313" key="2">
    <source>
        <dbReference type="EMBL" id="PUE96612.1"/>
    </source>
</evidence>
<sequence length="65" mass="6829">MGEHGGAESQIPPVRRSAPGRDEALPVNPIAPWGAPRYPVAPARAAGAPVGLWLTACRCAWLAMR</sequence>
<proteinExistence type="predicted"/>
<gene>
    <name evidence="2" type="ORF">C7T86_01915</name>
</gene>
<organism evidence="2 3">
    <name type="scientific">Xanthomonas campestris pv. malvacearum</name>
    <dbReference type="NCBI Taxonomy" id="86040"/>
    <lineage>
        <taxon>Bacteria</taxon>
        <taxon>Pseudomonadati</taxon>
        <taxon>Pseudomonadota</taxon>
        <taxon>Gammaproteobacteria</taxon>
        <taxon>Lysobacterales</taxon>
        <taxon>Lysobacteraceae</taxon>
        <taxon>Xanthomonas</taxon>
    </lineage>
</organism>
<protein>
    <submittedName>
        <fullName evidence="2">Uncharacterized protein</fullName>
    </submittedName>
</protein>
<dbReference type="Proteomes" id="UP000251513">
    <property type="component" value="Unassembled WGS sequence"/>
</dbReference>
<dbReference type="AlphaFoldDB" id="A0AA44Z4G5"/>
<reference evidence="2 3" key="1">
    <citation type="submission" date="2018-03" db="EMBL/GenBank/DDBJ databases">
        <title>Sequencing of reference strains of Xanthomonas.</title>
        <authorList>
            <person name="Studholme D.J."/>
            <person name="Vicente J."/>
            <person name="Sarris P."/>
        </authorList>
    </citation>
    <scope>NUCLEOTIDE SEQUENCE [LARGE SCALE GENOMIC DNA]</scope>
    <source>
        <strain evidence="2 3">WHRI 5232</strain>
    </source>
</reference>
<evidence type="ECO:0000256" key="1">
    <source>
        <dbReference type="SAM" id="MobiDB-lite"/>
    </source>
</evidence>
<name>A0AA44Z4G5_XANCM</name>
<evidence type="ECO:0000313" key="3">
    <source>
        <dbReference type="Proteomes" id="UP000251513"/>
    </source>
</evidence>
<feature type="region of interest" description="Disordered" evidence="1">
    <location>
        <begin position="1"/>
        <end position="34"/>
    </location>
</feature>
<comment type="caution">
    <text evidence="2">The sequence shown here is derived from an EMBL/GenBank/DDBJ whole genome shotgun (WGS) entry which is preliminary data.</text>
</comment>